<keyword evidence="3" id="KW-1185">Reference proteome</keyword>
<feature type="transmembrane region" description="Helical" evidence="1">
    <location>
        <begin position="171"/>
        <end position="193"/>
    </location>
</feature>
<sequence>MTCRNCEKVLVETDDFCSNCGAKVIRNRLTTRNLFAHFSETFLNYDNKFLRTFIALFTKPEVVIDGYIQGVRVKYVNVISYFAISLTLVGLQLFIMNQFFKDALDFSSLNKDMSVNAKSPEDFIKMQTQIQDIVANYQSFIYILFVPITSFVTWLVFKITNNRTYNFTEHIVINLYYSAQVIIVMALSTIILMILGVDYYAITGILTVLSFIYLALLFKKLYKLNISETLLSILLFALFYGLILLLVIICGSFIVFITLLISDGNLNT</sequence>
<dbReference type="AlphaFoldDB" id="A0A5D0RFA4"/>
<dbReference type="Pfam" id="PF12412">
    <property type="entry name" value="DUF3667"/>
    <property type="match status" value="1"/>
</dbReference>
<feature type="transmembrane region" description="Helical" evidence="1">
    <location>
        <begin position="199"/>
        <end position="218"/>
    </location>
</feature>
<accession>A0A5D0RFA4</accession>
<dbReference type="RefSeq" id="WP_148403187.1">
    <property type="nucleotide sequence ID" value="NZ_VSKK01000001.1"/>
</dbReference>
<proteinExistence type="predicted"/>
<dbReference type="OrthoDB" id="1143019at2"/>
<dbReference type="Proteomes" id="UP000323720">
    <property type="component" value="Unassembled WGS sequence"/>
</dbReference>
<organism evidence="2 3">
    <name type="scientific">Bizionia myxarmorum</name>
    <dbReference type="NCBI Taxonomy" id="291186"/>
    <lineage>
        <taxon>Bacteria</taxon>
        <taxon>Pseudomonadati</taxon>
        <taxon>Bacteroidota</taxon>
        <taxon>Flavobacteriia</taxon>
        <taxon>Flavobacteriales</taxon>
        <taxon>Flavobacteriaceae</taxon>
        <taxon>Bizionia</taxon>
    </lineage>
</organism>
<feature type="transmembrane region" description="Helical" evidence="1">
    <location>
        <begin position="230"/>
        <end position="261"/>
    </location>
</feature>
<gene>
    <name evidence="2" type="ORF">ES674_06745</name>
</gene>
<keyword evidence="1" id="KW-0472">Membrane</keyword>
<dbReference type="EMBL" id="VSKK01000001">
    <property type="protein sequence ID" value="TYB79455.1"/>
    <property type="molecule type" value="Genomic_DNA"/>
</dbReference>
<dbReference type="InterPro" id="IPR022134">
    <property type="entry name" value="DUF3667"/>
</dbReference>
<evidence type="ECO:0000313" key="2">
    <source>
        <dbReference type="EMBL" id="TYB79455.1"/>
    </source>
</evidence>
<comment type="caution">
    <text evidence="2">The sequence shown here is derived from an EMBL/GenBank/DDBJ whole genome shotgun (WGS) entry which is preliminary data.</text>
</comment>
<name>A0A5D0RFA4_9FLAO</name>
<keyword evidence="1" id="KW-0812">Transmembrane</keyword>
<protein>
    <submittedName>
        <fullName evidence="2">DUF3667 domain-containing protein</fullName>
    </submittedName>
</protein>
<reference evidence="2 3" key="1">
    <citation type="submission" date="2019-08" db="EMBL/GenBank/DDBJ databases">
        <title>Genomes of Antarctic Bizionia species.</title>
        <authorList>
            <person name="Bowman J.P."/>
        </authorList>
    </citation>
    <scope>NUCLEOTIDE SEQUENCE [LARGE SCALE GENOMIC DNA]</scope>
    <source>
        <strain evidence="2 3">ADA-4</strain>
    </source>
</reference>
<feature type="transmembrane region" description="Helical" evidence="1">
    <location>
        <begin position="140"/>
        <end position="159"/>
    </location>
</feature>
<feature type="transmembrane region" description="Helical" evidence="1">
    <location>
        <begin position="78"/>
        <end position="100"/>
    </location>
</feature>
<evidence type="ECO:0000256" key="1">
    <source>
        <dbReference type="SAM" id="Phobius"/>
    </source>
</evidence>
<evidence type="ECO:0000313" key="3">
    <source>
        <dbReference type="Proteomes" id="UP000323720"/>
    </source>
</evidence>
<keyword evidence="1" id="KW-1133">Transmembrane helix</keyword>